<dbReference type="InterPro" id="IPR020449">
    <property type="entry name" value="Tscrpt_reg_AraC-type_HTH"/>
</dbReference>
<dbReference type="PROSITE" id="PS01124">
    <property type="entry name" value="HTH_ARAC_FAMILY_2"/>
    <property type="match status" value="1"/>
</dbReference>
<dbReference type="SMART" id="SM00342">
    <property type="entry name" value="HTH_ARAC"/>
    <property type="match status" value="1"/>
</dbReference>
<dbReference type="SUPFAM" id="SSF51215">
    <property type="entry name" value="Regulatory protein AraC"/>
    <property type="match status" value="1"/>
</dbReference>
<keyword evidence="2" id="KW-0238">DNA-binding</keyword>
<gene>
    <name evidence="5" type="primary">araC_2</name>
    <name evidence="5" type="ORF">PCLFYP37_00425</name>
</gene>
<dbReference type="GO" id="GO:0043565">
    <property type="term" value="F:sequence-specific DNA binding"/>
    <property type="evidence" value="ECO:0007669"/>
    <property type="project" value="InterPro"/>
</dbReference>
<proteinExistence type="predicted"/>
<organism evidence="5">
    <name type="scientific">Paraprevotella clara</name>
    <dbReference type="NCBI Taxonomy" id="454154"/>
    <lineage>
        <taxon>Bacteria</taxon>
        <taxon>Pseudomonadati</taxon>
        <taxon>Bacteroidota</taxon>
        <taxon>Bacteroidia</taxon>
        <taxon>Bacteroidales</taxon>
        <taxon>Prevotellaceae</taxon>
        <taxon>Paraprevotella</taxon>
    </lineage>
</organism>
<dbReference type="GO" id="GO:0003700">
    <property type="term" value="F:DNA-binding transcription factor activity"/>
    <property type="evidence" value="ECO:0007669"/>
    <property type="project" value="InterPro"/>
</dbReference>
<dbReference type="CDD" id="cd06986">
    <property type="entry name" value="cupin_MmsR-like_N"/>
    <property type="match status" value="1"/>
</dbReference>
<dbReference type="RefSeq" id="WP_412441904.1">
    <property type="nucleotide sequence ID" value="NZ_CACRUT010000023.1"/>
</dbReference>
<feature type="domain" description="HTH araC/xylS-type" evidence="4">
    <location>
        <begin position="196"/>
        <end position="294"/>
    </location>
</feature>
<keyword evidence="1" id="KW-0805">Transcription regulation</keyword>
<dbReference type="PRINTS" id="PR00032">
    <property type="entry name" value="HTHARAC"/>
</dbReference>
<accession>A0A6N3G7F8</accession>
<evidence type="ECO:0000256" key="2">
    <source>
        <dbReference type="ARBA" id="ARBA00023125"/>
    </source>
</evidence>
<dbReference type="AlphaFoldDB" id="A0A6N3G7F8"/>
<reference evidence="5" key="1">
    <citation type="submission" date="2019-11" db="EMBL/GenBank/DDBJ databases">
        <authorList>
            <person name="Feng L."/>
        </authorList>
    </citation>
    <scope>NUCLEOTIDE SEQUENCE</scope>
    <source>
        <strain evidence="5">PclaraLFYP37</strain>
    </source>
</reference>
<sequence>MPRIKEGFKGERIVVLPGFLIEELKRDPLGRELYITDIGYYPHAGFHYCERKEEDSNEFVLIYCVEGEGWFELDGKRYDVGANQFFILPKYKAHAYGSKAENPWTIYWIHFDGAKATFFSVGFSKPHDISPAEHSRIKERLMLFEEIYASVSSGYNKNYMLYATTSLFHFLGSMKFLGEYRECRFAGVQEKRDVVQRAIHFMQENLNKKIRLTDIAREVKLSPSYFSNVFEDKTGSPPLRYLGYLRIQEACHYLDFTELKISQISPLVGYEDSLYFSRQFTKYMGMSPSEYKSKKKG</sequence>
<dbReference type="InterPro" id="IPR037923">
    <property type="entry name" value="HTH-like"/>
</dbReference>
<evidence type="ECO:0000313" key="5">
    <source>
        <dbReference type="EMBL" id="VYU60070.1"/>
    </source>
</evidence>
<protein>
    <submittedName>
        <fullName evidence="5">Arabinose operon regulatory protein</fullName>
    </submittedName>
</protein>
<dbReference type="EMBL" id="CACRUT010000023">
    <property type="protein sequence ID" value="VYU60070.1"/>
    <property type="molecule type" value="Genomic_DNA"/>
</dbReference>
<dbReference type="SUPFAM" id="SSF46689">
    <property type="entry name" value="Homeodomain-like"/>
    <property type="match status" value="2"/>
</dbReference>
<dbReference type="Pfam" id="PF02311">
    <property type="entry name" value="AraC_binding"/>
    <property type="match status" value="1"/>
</dbReference>
<evidence type="ECO:0000256" key="1">
    <source>
        <dbReference type="ARBA" id="ARBA00023015"/>
    </source>
</evidence>
<dbReference type="PANTHER" id="PTHR43280:SF30">
    <property type="entry name" value="MMSAB OPERON REGULATORY PROTEIN"/>
    <property type="match status" value="1"/>
</dbReference>
<dbReference type="Gene3D" id="1.10.10.60">
    <property type="entry name" value="Homeodomain-like"/>
    <property type="match status" value="2"/>
</dbReference>
<evidence type="ECO:0000259" key="4">
    <source>
        <dbReference type="PROSITE" id="PS01124"/>
    </source>
</evidence>
<dbReference type="InterPro" id="IPR009057">
    <property type="entry name" value="Homeodomain-like_sf"/>
</dbReference>
<dbReference type="PANTHER" id="PTHR43280">
    <property type="entry name" value="ARAC-FAMILY TRANSCRIPTIONAL REGULATOR"/>
    <property type="match status" value="1"/>
</dbReference>
<evidence type="ECO:0000256" key="3">
    <source>
        <dbReference type="ARBA" id="ARBA00023163"/>
    </source>
</evidence>
<dbReference type="InterPro" id="IPR003313">
    <property type="entry name" value="AraC-bd"/>
</dbReference>
<keyword evidence="3" id="KW-0804">Transcription</keyword>
<dbReference type="Pfam" id="PF12833">
    <property type="entry name" value="HTH_18"/>
    <property type="match status" value="1"/>
</dbReference>
<dbReference type="InterPro" id="IPR018060">
    <property type="entry name" value="HTH_AraC"/>
</dbReference>
<name>A0A6N3G7F8_9BACT</name>
<dbReference type="Gene3D" id="2.60.120.280">
    <property type="entry name" value="Regulatory protein AraC"/>
    <property type="match status" value="1"/>
</dbReference>